<evidence type="ECO:0000313" key="2">
    <source>
        <dbReference type="EMBL" id="CAG2053319.1"/>
    </source>
</evidence>
<dbReference type="EMBL" id="CAJPIN010000292">
    <property type="protein sequence ID" value="CAG2053319.1"/>
    <property type="molecule type" value="Genomic_DNA"/>
</dbReference>
<sequence length="324" mass="35956">MFNPEEERNESETKKPEETAEEEERGGGRIKEDETRKRTGCGQIDYRNDKTYTYSSFGTETLELSNVIHTCTPISTWVGGALVNVDPTVWASKSRSTFTEEPVDSIYTLATIETWQRVAVIDVMLAMLPFKPFLANAGVKISCVHTRCSVLTWFDEDSTEYDEVTNYYDEHCSLPVNIVSTGNQQISFGLKILTDMTCGPFPIGETKADIGVPQILTSAAIAAGAPVLPFQPSRHEHTKSAIPSKQLPLLRQGFGMHSSLSVDDTQELAILDQLALCVSFVNHVKWGFSLLRAIDRTGRVGVNLVFNLGFGLIPHALARVHEWN</sequence>
<dbReference type="Proteomes" id="UP001153148">
    <property type="component" value="Unassembled WGS sequence"/>
</dbReference>
<proteinExistence type="predicted"/>
<evidence type="ECO:0000256" key="1">
    <source>
        <dbReference type="SAM" id="MobiDB-lite"/>
    </source>
</evidence>
<feature type="compositionally biased region" description="Basic and acidic residues" evidence="1">
    <location>
        <begin position="25"/>
        <end position="37"/>
    </location>
</feature>
<protein>
    <submittedName>
        <fullName evidence="2">Uncharacterized protein</fullName>
    </submittedName>
</protein>
<evidence type="ECO:0000313" key="3">
    <source>
        <dbReference type="Proteomes" id="UP001153148"/>
    </source>
</evidence>
<comment type="caution">
    <text evidence="2">The sequence shown here is derived from an EMBL/GenBank/DDBJ whole genome shotgun (WGS) entry which is preliminary data.</text>
</comment>
<name>A0ABN7NEV5_TIMPD</name>
<organism evidence="2 3">
    <name type="scientific">Timema podura</name>
    <name type="common">Walking stick</name>
    <dbReference type="NCBI Taxonomy" id="61482"/>
    <lineage>
        <taxon>Eukaryota</taxon>
        <taxon>Metazoa</taxon>
        <taxon>Ecdysozoa</taxon>
        <taxon>Arthropoda</taxon>
        <taxon>Hexapoda</taxon>
        <taxon>Insecta</taxon>
        <taxon>Pterygota</taxon>
        <taxon>Neoptera</taxon>
        <taxon>Polyneoptera</taxon>
        <taxon>Phasmatodea</taxon>
        <taxon>Timematodea</taxon>
        <taxon>Timematoidea</taxon>
        <taxon>Timematidae</taxon>
        <taxon>Timema</taxon>
    </lineage>
</organism>
<reference evidence="2" key="1">
    <citation type="submission" date="2021-03" db="EMBL/GenBank/DDBJ databases">
        <authorList>
            <person name="Tran Van P."/>
        </authorList>
    </citation>
    <scope>NUCLEOTIDE SEQUENCE</scope>
</reference>
<keyword evidence="3" id="KW-1185">Reference proteome</keyword>
<feature type="region of interest" description="Disordered" evidence="1">
    <location>
        <begin position="1"/>
        <end position="37"/>
    </location>
</feature>
<accession>A0ABN7NEV5</accession>
<gene>
    <name evidence="2" type="ORF">TPAB3V08_LOCUS377</name>
</gene>